<evidence type="ECO:0000313" key="2">
    <source>
        <dbReference type="EMBL" id="ODQ71845.1"/>
    </source>
</evidence>
<sequence>MSSHDLTILELRAQLATSTSRNEALLSELEEPRPAREWADAIVSELTNKIVESERAYSSFRAKVGTHAQDIEKLKEEAEQMKSKHAMEVDEKALSILRDTEREYLFVAKEQEMQKLLNDKLKIAASDSERAVEYRRRSIALEGRHFEFPCD</sequence>
<gene>
    <name evidence="2" type="ORF">LIPSTDRAFT_105462</name>
</gene>
<reference evidence="2 3" key="1">
    <citation type="journal article" date="2016" name="Proc. Natl. Acad. Sci. U.S.A.">
        <title>Comparative genomics of biotechnologically important yeasts.</title>
        <authorList>
            <person name="Riley R."/>
            <person name="Haridas S."/>
            <person name="Wolfe K.H."/>
            <person name="Lopes M.R."/>
            <person name="Hittinger C.T."/>
            <person name="Goeker M."/>
            <person name="Salamov A.A."/>
            <person name="Wisecaver J.H."/>
            <person name="Long T.M."/>
            <person name="Calvey C.H."/>
            <person name="Aerts A.L."/>
            <person name="Barry K.W."/>
            <person name="Choi C."/>
            <person name="Clum A."/>
            <person name="Coughlan A.Y."/>
            <person name="Deshpande S."/>
            <person name="Douglass A.P."/>
            <person name="Hanson S.J."/>
            <person name="Klenk H.-P."/>
            <person name="LaButti K.M."/>
            <person name="Lapidus A."/>
            <person name="Lindquist E.A."/>
            <person name="Lipzen A.M."/>
            <person name="Meier-Kolthoff J.P."/>
            <person name="Ohm R.A."/>
            <person name="Otillar R.P."/>
            <person name="Pangilinan J.L."/>
            <person name="Peng Y."/>
            <person name="Rokas A."/>
            <person name="Rosa C.A."/>
            <person name="Scheuner C."/>
            <person name="Sibirny A.A."/>
            <person name="Slot J.C."/>
            <person name="Stielow J.B."/>
            <person name="Sun H."/>
            <person name="Kurtzman C.P."/>
            <person name="Blackwell M."/>
            <person name="Grigoriev I.V."/>
            <person name="Jeffries T.W."/>
        </authorList>
    </citation>
    <scope>NUCLEOTIDE SEQUENCE [LARGE SCALE GENOMIC DNA]</scope>
    <source>
        <strain evidence="2 3">NRRL Y-11557</strain>
    </source>
</reference>
<protein>
    <submittedName>
        <fullName evidence="2">Uncharacterized protein</fullName>
    </submittedName>
</protein>
<dbReference type="OrthoDB" id="1293114at2759"/>
<proteinExistence type="predicted"/>
<organism evidence="2 3">
    <name type="scientific">Lipomyces starkeyi NRRL Y-11557</name>
    <dbReference type="NCBI Taxonomy" id="675824"/>
    <lineage>
        <taxon>Eukaryota</taxon>
        <taxon>Fungi</taxon>
        <taxon>Dikarya</taxon>
        <taxon>Ascomycota</taxon>
        <taxon>Saccharomycotina</taxon>
        <taxon>Lipomycetes</taxon>
        <taxon>Lipomycetales</taxon>
        <taxon>Lipomycetaceae</taxon>
        <taxon>Lipomyces</taxon>
    </lineage>
</organism>
<dbReference type="AlphaFoldDB" id="A0A1E3Q2B5"/>
<dbReference type="EMBL" id="KV454296">
    <property type="protein sequence ID" value="ODQ71845.1"/>
    <property type="molecule type" value="Genomic_DNA"/>
</dbReference>
<keyword evidence="1" id="KW-0175">Coiled coil</keyword>
<feature type="coiled-coil region" evidence="1">
    <location>
        <begin position="64"/>
        <end position="91"/>
    </location>
</feature>
<name>A0A1E3Q2B5_LIPST</name>
<evidence type="ECO:0000313" key="3">
    <source>
        <dbReference type="Proteomes" id="UP000094385"/>
    </source>
</evidence>
<accession>A0A1E3Q2B5</accession>
<dbReference type="Proteomes" id="UP000094385">
    <property type="component" value="Unassembled WGS sequence"/>
</dbReference>
<keyword evidence="3" id="KW-1185">Reference proteome</keyword>
<evidence type="ECO:0000256" key="1">
    <source>
        <dbReference type="SAM" id="Coils"/>
    </source>
</evidence>